<gene>
    <name evidence="1" type="ORF">HIM_05650</name>
</gene>
<name>A0A0F8A591_9HYPO</name>
<dbReference type="Proteomes" id="UP000054481">
    <property type="component" value="Unassembled WGS sequence"/>
</dbReference>
<dbReference type="EMBL" id="KQ030521">
    <property type="protein sequence ID" value="KJZ74919.1"/>
    <property type="molecule type" value="Genomic_DNA"/>
</dbReference>
<keyword evidence="2" id="KW-1185">Reference proteome</keyword>
<sequence length="252" mass="28566">MHGSCRLLACWPARQRHLQYSSGRPTLAADSDNDGARQMRHMQVKTKPQLRLPRRETLNLYTPAGERSSWSDCIISRPNRPLDAVEADELLCRNQASSYPSQAVGKRWRIRTALYAAASRVLRDQPRPIVPCPAAEAAVDCMKTRRPPLRLSWFTWLRWMDAWAVYMNQPANRGAEKWMPAASDTPTRDLEVSHLPANGLTTRLYLKPKRQWEPACHGHLKVSFRETRPGCNEACVASPDALGKQATSTREP</sequence>
<evidence type="ECO:0000313" key="1">
    <source>
        <dbReference type="EMBL" id="KJZ74919.1"/>
    </source>
</evidence>
<evidence type="ECO:0000313" key="2">
    <source>
        <dbReference type="Proteomes" id="UP000054481"/>
    </source>
</evidence>
<proteinExistence type="predicted"/>
<reference evidence="1 2" key="1">
    <citation type="journal article" date="2014" name="Genome Biol. Evol.">
        <title>Comparative genomics and transcriptomics analyses reveal divergent lifestyle features of nematode endoparasitic fungus Hirsutella minnesotensis.</title>
        <authorList>
            <person name="Lai Y."/>
            <person name="Liu K."/>
            <person name="Zhang X."/>
            <person name="Zhang X."/>
            <person name="Li K."/>
            <person name="Wang N."/>
            <person name="Shu C."/>
            <person name="Wu Y."/>
            <person name="Wang C."/>
            <person name="Bushley K.E."/>
            <person name="Xiang M."/>
            <person name="Liu X."/>
        </authorList>
    </citation>
    <scope>NUCLEOTIDE SEQUENCE [LARGE SCALE GENOMIC DNA]</scope>
    <source>
        <strain evidence="1 2">3608</strain>
    </source>
</reference>
<accession>A0A0F8A591</accession>
<organism evidence="1 2">
    <name type="scientific">Hirsutella minnesotensis 3608</name>
    <dbReference type="NCBI Taxonomy" id="1043627"/>
    <lineage>
        <taxon>Eukaryota</taxon>
        <taxon>Fungi</taxon>
        <taxon>Dikarya</taxon>
        <taxon>Ascomycota</taxon>
        <taxon>Pezizomycotina</taxon>
        <taxon>Sordariomycetes</taxon>
        <taxon>Hypocreomycetidae</taxon>
        <taxon>Hypocreales</taxon>
        <taxon>Ophiocordycipitaceae</taxon>
        <taxon>Hirsutella</taxon>
    </lineage>
</organism>
<protein>
    <submittedName>
        <fullName evidence="1">Uncharacterized protein</fullName>
    </submittedName>
</protein>
<dbReference type="AlphaFoldDB" id="A0A0F8A591"/>